<dbReference type="PROSITE" id="PS50102">
    <property type="entry name" value="RRM"/>
    <property type="match status" value="1"/>
</dbReference>
<evidence type="ECO:0000256" key="8">
    <source>
        <dbReference type="SAM" id="MobiDB-lite"/>
    </source>
</evidence>
<comment type="subcellular location">
    <subcellularLocation>
        <location evidence="1">Nucleus speckle</location>
    </subcellularLocation>
    <subcellularLocation>
        <location evidence="2">Nucleus</location>
        <location evidence="2">Nucleoplasm</location>
    </subcellularLocation>
</comment>
<gene>
    <name evidence="10" type="ORF">Rsub_03181</name>
</gene>
<evidence type="ECO:0000256" key="1">
    <source>
        <dbReference type="ARBA" id="ARBA00004324"/>
    </source>
</evidence>
<evidence type="ECO:0000256" key="4">
    <source>
        <dbReference type="ARBA" id="ARBA00022884"/>
    </source>
</evidence>
<protein>
    <recommendedName>
        <fullName evidence="3">U1 small nuclear ribonucleoprotein 70 kDa</fullName>
    </recommendedName>
</protein>
<dbReference type="OrthoDB" id="4207594at2759"/>
<dbReference type="FunFam" id="3.30.70.330:FF:001585">
    <property type="entry name" value="U1 small nuclear ribonucleoprotein 70 kDa"/>
    <property type="match status" value="1"/>
</dbReference>
<feature type="compositionally biased region" description="Basic and acidic residues" evidence="8">
    <location>
        <begin position="381"/>
        <end position="408"/>
    </location>
</feature>
<evidence type="ECO:0000313" key="10">
    <source>
        <dbReference type="EMBL" id="GBF90609.1"/>
    </source>
</evidence>
<reference evidence="10 11" key="1">
    <citation type="journal article" date="2018" name="Sci. Rep.">
        <title>Raphidocelis subcapitata (=Pseudokirchneriella subcapitata) provides an insight into genome evolution and environmental adaptations in the Sphaeropleales.</title>
        <authorList>
            <person name="Suzuki S."/>
            <person name="Yamaguchi H."/>
            <person name="Nakajima N."/>
            <person name="Kawachi M."/>
        </authorList>
    </citation>
    <scope>NUCLEOTIDE SEQUENCE [LARGE SCALE GENOMIC DNA]</scope>
    <source>
        <strain evidence="10 11">NIES-35</strain>
    </source>
</reference>
<dbReference type="SMART" id="SM00360">
    <property type="entry name" value="RRM"/>
    <property type="match status" value="1"/>
</dbReference>
<accession>A0A2V0NTG9</accession>
<dbReference type="SUPFAM" id="SSF54928">
    <property type="entry name" value="RNA-binding domain, RBD"/>
    <property type="match status" value="1"/>
</dbReference>
<evidence type="ECO:0000259" key="9">
    <source>
        <dbReference type="PROSITE" id="PS50102"/>
    </source>
</evidence>
<dbReference type="FunCoup" id="A0A2V0NTG9">
    <property type="interactions" value="878"/>
</dbReference>
<dbReference type="AlphaFoldDB" id="A0A2V0NTG9"/>
<evidence type="ECO:0000256" key="7">
    <source>
        <dbReference type="PROSITE-ProRule" id="PRU00176"/>
    </source>
</evidence>
<feature type="compositionally biased region" description="Basic and acidic residues" evidence="8">
    <location>
        <begin position="269"/>
        <end position="288"/>
    </location>
</feature>
<keyword evidence="4 7" id="KW-0694">RNA-binding</keyword>
<evidence type="ECO:0000256" key="5">
    <source>
        <dbReference type="ARBA" id="ARBA00023242"/>
    </source>
</evidence>
<dbReference type="InterPro" id="IPR012677">
    <property type="entry name" value="Nucleotide-bd_a/b_plait_sf"/>
</dbReference>
<feature type="compositionally biased region" description="Gly residues" evidence="8">
    <location>
        <begin position="329"/>
        <end position="365"/>
    </location>
</feature>
<dbReference type="PANTHER" id="PTHR13952:SF5">
    <property type="entry name" value="U1 SMALL NUCLEAR RIBONUCLEOPROTEIN 70 KDA"/>
    <property type="match status" value="1"/>
</dbReference>
<dbReference type="InterPro" id="IPR034143">
    <property type="entry name" value="snRNP70_RRM"/>
</dbReference>
<dbReference type="GO" id="GO:0000398">
    <property type="term" value="P:mRNA splicing, via spliceosome"/>
    <property type="evidence" value="ECO:0007669"/>
    <property type="project" value="TreeGrafter"/>
</dbReference>
<dbReference type="GO" id="GO:0003729">
    <property type="term" value="F:mRNA binding"/>
    <property type="evidence" value="ECO:0007669"/>
    <property type="project" value="TreeGrafter"/>
</dbReference>
<dbReference type="GO" id="GO:0071004">
    <property type="term" value="C:U2-type prespliceosome"/>
    <property type="evidence" value="ECO:0007669"/>
    <property type="project" value="TreeGrafter"/>
</dbReference>
<evidence type="ECO:0000256" key="6">
    <source>
        <dbReference type="ARBA" id="ARBA00023274"/>
    </source>
</evidence>
<dbReference type="GO" id="GO:0005685">
    <property type="term" value="C:U1 snRNP"/>
    <property type="evidence" value="ECO:0007669"/>
    <property type="project" value="TreeGrafter"/>
</dbReference>
<organism evidence="10 11">
    <name type="scientific">Raphidocelis subcapitata</name>
    <dbReference type="NCBI Taxonomy" id="307507"/>
    <lineage>
        <taxon>Eukaryota</taxon>
        <taxon>Viridiplantae</taxon>
        <taxon>Chlorophyta</taxon>
        <taxon>core chlorophytes</taxon>
        <taxon>Chlorophyceae</taxon>
        <taxon>CS clade</taxon>
        <taxon>Sphaeropleales</taxon>
        <taxon>Selenastraceae</taxon>
        <taxon>Raphidocelis</taxon>
    </lineage>
</organism>
<keyword evidence="11" id="KW-1185">Reference proteome</keyword>
<feature type="region of interest" description="Disordered" evidence="8">
    <location>
        <begin position="262"/>
        <end position="408"/>
    </location>
</feature>
<evidence type="ECO:0000256" key="3">
    <source>
        <dbReference type="ARBA" id="ARBA00016996"/>
    </source>
</evidence>
<dbReference type="Pfam" id="PF12220">
    <property type="entry name" value="U1snRNP70_N"/>
    <property type="match status" value="1"/>
</dbReference>
<feature type="domain" description="RRM" evidence="9">
    <location>
        <begin position="147"/>
        <end position="225"/>
    </location>
</feature>
<feature type="compositionally biased region" description="Gly residues" evidence="8">
    <location>
        <begin position="304"/>
        <end position="322"/>
    </location>
</feature>
<dbReference type="STRING" id="307507.A0A2V0NTG9"/>
<feature type="region of interest" description="Disordered" evidence="8">
    <location>
        <begin position="67"/>
        <end position="93"/>
    </location>
</feature>
<evidence type="ECO:0000313" key="11">
    <source>
        <dbReference type="Proteomes" id="UP000247498"/>
    </source>
</evidence>
<keyword evidence="6 10" id="KW-0687">Ribonucleoprotein</keyword>
<dbReference type="GO" id="GO:0016607">
    <property type="term" value="C:nuclear speck"/>
    <property type="evidence" value="ECO:0007669"/>
    <property type="project" value="UniProtKB-SubCell"/>
</dbReference>
<dbReference type="InterPro" id="IPR035979">
    <property type="entry name" value="RBD_domain_sf"/>
</dbReference>
<dbReference type="PANTHER" id="PTHR13952">
    <property type="entry name" value="U1 SMALL NUCLEAR RIBONUCLEOPROTEIN 70 KD"/>
    <property type="match status" value="1"/>
</dbReference>
<dbReference type="InterPro" id="IPR022023">
    <property type="entry name" value="U1snRNP70_N"/>
</dbReference>
<dbReference type="EMBL" id="BDRX01000018">
    <property type="protein sequence ID" value="GBF90609.1"/>
    <property type="molecule type" value="Genomic_DNA"/>
</dbReference>
<sequence length="408" mass="44697">MDWRNKGATRQAITKVLKESVKTGHPTGLPEKVVRLFVANPPLDHREPVPKRKPRVAYSGVAAHLSEFASPGDPEYEPPPPIDRPASPRKYSNPELRAQARIDAETKIEKNERLVKWKATRNEGVLEDRVARYDPNKDPLVEGDPFKTLFIARLSYEVTERRLRSEFERFGPIRHVRMVQAKDKDKPRGYAFITYESKSDMKEAYKSMDGVKIEGRRILVDVERGRTVEGWRPMRLAGGLGGDSRLPKESKKKAVAAAIAAGLPLPVDRPPRHADDGPPPRRFDDRGGRPGGPPGGGFERDRFGGGGDRFGGGGGGGGGGYDRGPPRDYGGGRGGYGGDRGDRGGYGGDRGGYGGGDRGGYGGGGGDRDRYGGGGGGGGGYRDKRPRDMSPRRDDYDNKRRRDDDRRY</sequence>
<name>A0A2V0NTG9_9CHLO</name>
<dbReference type="Gene3D" id="3.30.70.330">
    <property type="match status" value="1"/>
</dbReference>
<dbReference type="GO" id="GO:0071011">
    <property type="term" value="C:precatalytic spliceosome"/>
    <property type="evidence" value="ECO:0007669"/>
    <property type="project" value="TreeGrafter"/>
</dbReference>
<dbReference type="InParanoid" id="A0A2V0NTG9"/>
<dbReference type="Proteomes" id="UP000247498">
    <property type="component" value="Unassembled WGS sequence"/>
</dbReference>
<keyword evidence="5" id="KW-0539">Nucleus</keyword>
<dbReference type="GO" id="GO:0030619">
    <property type="term" value="F:U1 snRNA binding"/>
    <property type="evidence" value="ECO:0007669"/>
    <property type="project" value="InterPro"/>
</dbReference>
<dbReference type="CDD" id="cd12236">
    <property type="entry name" value="RRM_snRNP70"/>
    <property type="match status" value="1"/>
</dbReference>
<proteinExistence type="predicted"/>
<dbReference type="InterPro" id="IPR000504">
    <property type="entry name" value="RRM_dom"/>
</dbReference>
<comment type="caution">
    <text evidence="10">The sequence shown here is derived from an EMBL/GenBank/DDBJ whole genome shotgun (WGS) entry which is preliminary data.</text>
</comment>
<dbReference type="InterPro" id="IPR051183">
    <property type="entry name" value="U1_U11-U12_snRNP_70-35kDa"/>
</dbReference>
<evidence type="ECO:0000256" key="2">
    <source>
        <dbReference type="ARBA" id="ARBA00004642"/>
    </source>
</evidence>
<dbReference type="Pfam" id="PF00076">
    <property type="entry name" value="RRM_1"/>
    <property type="match status" value="1"/>
</dbReference>